<evidence type="ECO:0000256" key="6">
    <source>
        <dbReference type="ARBA" id="ARBA00023242"/>
    </source>
</evidence>
<feature type="region of interest" description="Disordered" evidence="8">
    <location>
        <begin position="1"/>
        <end position="249"/>
    </location>
</feature>
<feature type="compositionally biased region" description="Acidic residues" evidence="8">
    <location>
        <begin position="240"/>
        <end position="249"/>
    </location>
</feature>
<evidence type="ECO:0000313" key="10">
    <source>
        <dbReference type="EMBL" id="KZT62670.1"/>
    </source>
</evidence>
<keyword evidence="3" id="KW-0547">Nucleotide-binding</keyword>
<dbReference type="SUPFAM" id="SSF52540">
    <property type="entry name" value="P-loop containing nucleoside triphosphate hydrolases"/>
    <property type="match status" value="1"/>
</dbReference>
<dbReference type="InterPro" id="IPR027417">
    <property type="entry name" value="P-loop_NTPase"/>
</dbReference>
<feature type="compositionally biased region" description="Acidic residues" evidence="8">
    <location>
        <begin position="206"/>
        <end position="215"/>
    </location>
</feature>
<dbReference type="EMBL" id="KV423915">
    <property type="protein sequence ID" value="KZT62670.1"/>
    <property type="molecule type" value="Genomic_DNA"/>
</dbReference>
<dbReference type="InParanoid" id="A0A165K4K0"/>
<evidence type="ECO:0000256" key="8">
    <source>
        <dbReference type="SAM" id="MobiDB-lite"/>
    </source>
</evidence>
<feature type="compositionally biased region" description="Acidic residues" evidence="8">
    <location>
        <begin position="46"/>
        <end position="62"/>
    </location>
</feature>
<dbReference type="FunCoup" id="A0A165K4K0">
    <property type="interactions" value="408"/>
</dbReference>
<evidence type="ECO:0000259" key="9">
    <source>
        <dbReference type="SMART" id="SM00968"/>
    </source>
</evidence>
<feature type="coiled-coil region" evidence="7">
    <location>
        <begin position="563"/>
        <end position="614"/>
    </location>
</feature>
<dbReference type="InterPro" id="IPR010935">
    <property type="entry name" value="SMC_hinge"/>
</dbReference>
<feature type="compositionally biased region" description="Low complexity" evidence="8">
    <location>
        <begin position="92"/>
        <end position="106"/>
    </location>
</feature>
<comment type="similarity">
    <text evidence="2">Belongs to the SMC family. SMC4 subfamily.</text>
</comment>
<keyword evidence="11" id="KW-1185">Reference proteome</keyword>
<dbReference type="Pfam" id="PF06470">
    <property type="entry name" value="SMC_hinge"/>
    <property type="match status" value="1"/>
</dbReference>
<feature type="coiled-coil region" evidence="7">
    <location>
        <begin position="485"/>
        <end position="536"/>
    </location>
</feature>
<dbReference type="Gene3D" id="3.30.70.1620">
    <property type="match status" value="1"/>
</dbReference>
<dbReference type="FunFam" id="3.40.50.300:FF:000585">
    <property type="entry name" value="Structural maintenance of chromosomes 4"/>
    <property type="match status" value="1"/>
</dbReference>
<feature type="coiled-coil region" evidence="7">
    <location>
        <begin position="650"/>
        <end position="677"/>
    </location>
</feature>
<sequence>MPPRRSTRAVSTTAPSASVPPPVLRSRRSVAAKAAPVEPKVKAEPTDDDDDDDDDDEPDSDAETAQPVTKSRKPVSSKSARPSSTQNKRSSAAAFGEEGEKAAPAAKKGRAVSTSSKAQSKGKAGRPSKDVEAEEQAEVEATAVEDDSSDDETVTKPSRRGAKGRVASPVDDDSDFEAPVRPPTSKKVSSIVAPVKGPMSKKAVAEDDEDEEEEEERARTPVNKARPSNATTTKTSATSSEDDDEEEEEDLIAAAAAMPTPARQSRLIPPTPAAILTSLREKNASMLQEPEPSGPKSRLVIHKMVLINFKSYAGRQEIGPFHKSFSSIVGPNGSGKSNTIDALLFVFGYRAAKMRQGKLSELIHNSADYPDLDFCSVEVHFRDILDLPGPDAFEVVPNSDMVVARKAFKTNSSTYTINDRTSNFKEVTTLLKGRGIDLDHKRFLILQGEVESIAQMKPKAPTEHEDGLLEYLEDIIGTAKYKEPIEQSLAEVDRLNEERADKLNRLRIVEREKASLEEKKKEAEAYLKDQNELTRAQALLWQYYMWQLRANMEITGKNTALLERKLKDETERHEEQIKDAEDLQAAYDEQVKAFEDVKKETDKLVKELGKHEKEEVQFQEKKKHLATKAKKLSKSLADDKHAKSTADALVRDKADEIKSARKEIDEQESALVTEEGELENIVEGLRGKTEVFNAQIQTKQKELEPWMTQVRKIQSDIDVATNEKQLLEDKAASVGKGVDQAVAAVDELKGELSGKQEELRKLSKDKKDFEIEAKEGRQKLKAMQDDVGKLKTKAKTLRERSDEAKASLSANRSEDAVLESLTKLRDTGRIKGFHGRLGNLGTIPDKYDVAVSTACTSLNNLVVDSVEQGQACIEYLRKHNIGRASIIVLEKLPPRNLEKIDTPEGVPRLFDLITPKDPKFAPAFYKGLFNTLVADNMEQANRIAFGAKRWRVVTLAGQLIDTSGTMSGGGNRVAKGGMSSRFAADRVEPNVVARYEKETSDAEEHAQKTQVELREAEVQLEIVEKNIPKVDMSISKIQLDIKGLQARLDEAQTRAKELQ</sequence>
<keyword evidence="4" id="KW-0067">ATP-binding</keyword>
<gene>
    <name evidence="10" type="ORF">CALCODRAFT_140377</name>
</gene>
<proteinExistence type="inferred from homology"/>
<feature type="coiled-coil region" evidence="7">
    <location>
        <begin position="992"/>
        <end position="1054"/>
    </location>
</feature>
<dbReference type="Proteomes" id="UP000076842">
    <property type="component" value="Unassembled WGS sequence"/>
</dbReference>
<dbReference type="AlphaFoldDB" id="A0A165K4K0"/>
<evidence type="ECO:0000256" key="5">
    <source>
        <dbReference type="ARBA" id="ARBA00023054"/>
    </source>
</evidence>
<dbReference type="SUPFAM" id="SSF75553">
    <property type="entry name" value="Smc hinge domain"/>
    <property type="match status" value="1"/>
</dbReference>
<protein>
    <recommendedName>
        <fullName evidence="9">SMC hinge domain-containing protein</fullName>
    </recommendedName>
</protein>
<dbReference type="Gene3D" id="1.20.1060.20">
    <property type="match status" value="1"/>
</dbReference>
<dbReference type="PANTHER" id="PTHR18937">
    <property type="entry name" value="STRUCTURAL MAINTENANCE OF CHROMOSOMES SMC FAMILY MEMBER"/>
    <property type="match status" value="1"/>
</dbReference>
<feature type="compositionally biased region" description="Low complexity" evidence="8">
    <location>
        <begin position="228"/>
        <end position="239"/>
    </location>
</feature>
<dbReference type="GO" id="GO:0005524">
    <property type="term" value="F:ATP binding"/>
    <property type="evidence" value="ECO:0007669"/>
    <property type="project" value="UniProtKB-KW"/>
</dbReference>
<dbReference type="PANTHER" id="PTHR18937:SF172">
    <property type="entry name" value="STRUCTURAL MAINTENANCE OF CHROMOSOMES PROTEIN"/>
    <property type="match status" value="1"/>
</dbReference>
<organism evidence="10 11">
    <name type="scientific">Calocera cornea HHB12733</name>
    <dbReference type="NCBI Taxonomy" id="1353952"/>
    <lineage>
        <taxon>Eukaryota</taxon>
        <taxon>Fungi</taxon>
        <taxon>Dikarya</taxon>
        <taxon>Basidiomycota</taxon>
        <taxon>Agaricomycotina</taxon>
        <taxon>Dacrymycetes</taxon>
        <taxon>Dacrymycetales</taxon>
        <taxon>Dacrymycetaceae</taxon>
        <taxon>Calocera</taxon>
    </lineage>
</organism>
<evidence type="ECO:0000256" key="4">
    <source>
        <dbReference type="ARBA" id="ARBA00022840"/>
    </source>
</evidence>
<evidence type="ECO:0000256" key="3">
    <source>
        <dbReference type="ARBA" id="ARBA00022741"/>
    </source>
</evidence>
<feature type="coiled-coil region" evidence="7">
    <location>
        <begin position="710"/>
        <end position="800"/>
    </location>
</feature>
<dbReference type="STRING" id="1353952.A0A165K4K0"/>
<feature type="domain" description="SMC hinge" evidence="9">
    <location>
        <begin position="831"/>
        <end position="944"/>
    </location>
</feature>
<accession>A0A165K4K0</accession>
<evidence type="ECO:0000256" key="7">
    <source>
        <dbReference type="SAM" id="Coils"/>
    </source>
</evidence>
<dbReference type="Gene3D" id="3.40.50.300">
    <property type="entry name" value="P-loop containing nucleotide triphosphate hydrolases"/>
    <property type="match status" value="1"/>
</dbReference>
<name>A0A165K4K0_9BASI</name>
<feature type="compositionally biased region" description="Acidic residues" evidence="8">
    <location>
        <begin position="132"/>
        <end position="152"/>
    </location>
</feature>
<dbReference type="SMART" id="SM00968">
    <property type="entry name" value="SMC_hinge"/>
    <property type="match status" value="1"/>
</dbReference>
<evidence type="ECO:0000256" key="2">
    <source>
        <dbReference type="ARBA" id="ARBA00006005"/>
    </source>
</evidence>
<dbReference type="GO" id="GO:0005634">
    <property type="term" value="C:nucleus"/>
    <property type="evidence" value="ECO:0007669"/>
    <property type="project" value="UniProtKB-SubCell"/>
</dbReference>
<feature type="compositionally biased region" description="Polar residues" evidence="8">
    <location>
        <begin position="76"/>
        <end position="90"/>
    </location>
</feature>
<keyword evidence="6" id="KW-0539">Nucleus</keyword>
<feature type="compositionally biased region" description="Low complexity" evidence="8">
    <location>
        <begin position="8"/>
        <end position="17"/>
    </location>
</feature>
<evidence type="ECO:0000256" key="1">
    <source>
        <dbReference type="ARBA" id="ARBA00004123"/>
    </source>
</evidence>
<keyword evidence="5 7" id="KW-0175">Coiled coil</keyword>
<evidence type="ECO:0000313" key="11">
    <source>
        <dbReference type="Proteomes" id="UP000076842"/>
    </source>
</evidence>
<dbReference type="OrthoDB" id="5575062at2759"/>
<reference evidence="10 11" key="1">
    <citation type="journal article" date="2016" name="Mol. Biol. Evol.">
        <title>Comparative Genomics of Early-Diverging Mushroom-Forming Fungi Provides Insights into the Origins of Lignocellulose Decay Capabilities.</title>
        <authorList>
            <person name="Nagy L.G."/>
            <person name="Riley R."/>
            <person name="Tritt A."/>
            <person name="Adam C."/>
            <person name="Daum C."/>
            <person name="Floudas D."/>
            <person name="Sun H."/>
            <person name="Yadav J.S."/>
            <person name="Pangilinan J."/>
            <person name="Larsson K.H."/>
            <person name="Matsuura K."/>
            <person name="Barry K."/>
            <person name="Labutti K."/>
            <person name="Kuo R."/>
            <person name="Ohm R.A."/>
            <person name="Bhattacharya S.S."/>
            <person name="Shirouzu T."/>
            <person name="Yoshinaga Y."/>
            <person name="Martin F.M."/>
            <person name="Grigoriev I.V."/>
            <person name="Hibbett D.S."/>
        </authorList>
    </citation>
    <scope>NUCLEOTIDE SEQUENCE [LARGE SCALE GENOMIC DNA]</scope>
    <source>
        <strain evidence="10 11">HHB12733</strain>
    </source>
</reference>
<dbReference type="Pfam" id="PF02463">
    <property type="entry name" value="SMC_N"/>
    <property type="match status" value="1"/>
</dbReference>
<dbReference type="GO" id="GO:0007076">
    <property type="term" value="P:mitotic chromosome condensation"/>
    <property type="evidence" value="ECO:0007669"/>
    <property type="project" value="TreeGrafter"/>
</dbReference>
<dbReference type="GO" id="GO:0000796">
    <property type="term" value="C:condensin complex"/>
    <property type="evidence" value="ECO:0007669"/>
    <property type="project" value="TreeGrafter"/>
</dbReference>
<dbReference type="InterPro" id="IPR003395">
    <property type="entry name" value="RecF/RecN/SMC_N"/>
</dbReference>
<dbReference type="InterPro" id="IPR036277">
    <property type="entry name" value="SMC_hinge_sf"/>
</dbReference>
<comment type="subcellular location">
    <subcellularLocation>
        <location evidence="1">Nucleus</location>
    </subcellularLocation>
</comment>